<proteinExistence type="predicted"/>
<reference evidence="2" key="1">
    <citation type="submission" date="2023-10" db="EMBL/GenBank/DDBJ databases">
        <title>Genome assembly of Pristionchus species.</title>
        <authorList>
            <person name="Yoshida K."/>
            <person name="Sommer R.J."/>
        </authorList>
    </citation>
    <scope>NUCLEOTIDE SEQUENCE</scope>
    <source>
        <strain evidence="2">RS5133</strain>
    </source>
</reference>
<evidence type="ECO:0000256" key="1">
    <source>
        <dbReference type="SAM" id="Phobius"/>
    </source>
</evidence>
<evidence type="ECO:0000313" key="3">
    <source>
        <dbReference type="Proteomes" id="UP001432322"/>
    </source>
</evidence>
<evidence type="ECO:0000313" key="2">
    <source>
        <dbReference type="EMBL" id="GMT23528.1"/>
    </source>
</evidence>
<feature type="transmembrane region" description="Helical" evidence="1">
    <location>
        <begin position="145"/>
        <end position="169"/>
    </location>
</feature>
<dbReference type="EMBL" id="BTSY01000004">
    <property type="protein sequence ID" value="GMT23528.1"/>
    <property type="molecule type" value="Genomic_DNA"/>
</dbReference>
<name>A0AAV5VYS6_9BILA</name>
<sequence>NTLDDQMEEEREEVKEVKIDKEEIRIFDELRLRIELLLSLFFFNLHPSISLWKRCLTLTLFTVSIAINVYYTLFFIYSTISNLSAISIYSLNAFIQVIFALMSGSAVLFLFLTQRSNALHDFTTKLSEASKLTHSKKRIVYLRRLCRIFTIGVSLNIVYGVFFITSYAIGIRPKSITNPKYHV</sequence>
<comment type="caution">
    <text evidence="2">The sequence shown here is derived from an EMBL/GenBank/DDBJ whole genome shotgun (WGS) entry which is preliminary data.</text>
</comment>
<feature type="transmembrane region" description="Helical" evidence="1">
    <location>
        <begin position="58"/>
        <end position="80"/>
    </location>
</feature>
<dbReference type="Proteomes" id="UP001432322">
    <property type="component" value="Unassembled WGS sequence"/>
</dbReference>
<dbReference type="AlphaFoldDB" id="A0AAV5VYS6"/>
<feature type="non-terminal residue" evidence="2">
    <location>
        <position position="1"/>
    </location>
</feature>
<accession>A0AAV5VYS6</accession>
<protein>
    <submittedName>
        <fullName evidence="2">Uncharacterized protein</fullName>
    </submittedName>
</protein>
<keyword evidence="1" id="KW-1133">Transmembrane helix</keyword>
<feature type="non-terminal residue" evidence="2">
    <location>
        <position position="183"/>
    </location>
</feature>
<keyword evidence="3" id="KW-1185">Reference proteome</keyword>
<organism evidence="2 3">
    <name type="scientific">Pristionchus fissidentatus</name>
    <dbReference type="NCBI Taxonomy" id="1538716"/>
    <lineage>
        <taxon>Eukaryota</taxon>
        <taxon>Metazoa</taxon>
        <taxon>Ecdysozoa</taxon>
        <taxon>Nematoda</taxon>
        <taxon>Chromadorea</taxon>
        <taxon>Rhabditida</taxon>
        <taxon>Rhabditina</taxon>
        <taxon>Diplogasteromorpha</taxon>
        <taxon>Diplogasteroidea</taxon>
        <taxon>Neodiplogasteridae</taxon>
        <taxon>Pristionchus</taxon>
    </lineage>
</organism>
<gene>
    <name evidence="2" type="ORF">PFISCL1PPCAC_14825</name>
</gene>
<feature type="transmembrane region" description="Helical" evidence="1">
    <location>
        <begin position="86"/>
        <end position="112"/>
    </location>
</feature>
<keyword evidence="1" id="KW-0812">Transmembrane</keyword>
<keyword evidence="1" id="KW-0472">Membrane</keyword>